<dbReference type="CDD" id="cd16432">
    <property type="entry name" value="CheB_Rec"/>
    <property type="match status" value="1"/>
</dbReference>
<feature type="active site" evidence="5 6">
    <location>
        <position position="303"/>
    </location>
</feature>
<evidence type="ECO:0000259" key="9">
    <source>
        <dbReference type="PROSITE" id="PS50122"/>
    </source>
</evidence>
<gene>
    <name evidence="5" type="primary">cheB</name>
    <name evidence="10" type="ORF">BGC07_00380</name>
</gene>
<evidence type="ECO:0000256" key="1">
    <source>
        <dbReference type="ARBA" id="ARBA00022490"/>
    </source>
</evidence>
<dbReference type="InterPro" id="IPR001789">
    <property type="entry name" value="Sig_transdc_resp-reg_receiver"/>
</dbReference>
<dbReference type="SMART" id="SM00448">
    <property type="entry name" value="REC"/>
    <property type="match status" value="1"/>
</dbReference>
<comment type="catalytic activity">
    <reaction evidence="4 5">
        <text>[protein]-L-glutamate 5-O-methyl ester + H2O = L-glutamyl-[protein] + methanol + H(+)</text>
        <dbReference type="Rhea" id="RHEA:23236"/>
        <dbReference type="Rhea" id="RHEA-COMP:10208"/>
        <dbReference type="Rhea" id="RHEA-COMP:10311"/>
        <dbReference type="ChEBI" id="CHEBI:15377"/>
        <dbReference type="ChEBI" id="CHEBI:15378"/>
        <dbReference type="ChEBI" id="CHEBI:17790"/>
        <dbReference type="ChEBI" id="CHEBI:29973"/>
        <dbReference type="ChEBI" id="CHEBI:82795"/>
        <dbReference type="EC" id="3.1.1.61"/>
    </reaction>
</comment>
<comment type="caution">
    <text evidence="10">The sequence shown here is derived from an EMBL/GenBank/DDBJ whole genome shotgun (WGS) entry which is preliminary data.</text>
</comment>
<dbReference type="PIRSF" id="PIRSF000876">
    <property type="entry name" value="RR_chemtxs_CheB"/>
    <property type="match status" value="1"/>
</dbReference>
<name>A0ABX3A0D3_9GAMM</name>
<dbReference type="EC" id="3.1.1.61" evidence="5"/>
<reference evidence="10 11" key="1">
    <citation type="submission" date="2016-08" db="EMBL/GenBank/DDBJ databases">
        <title>Draft genome sequence of Candidatus Piscirickettsia litoralis, from seawater.</title>
        <authorList>
            <person name="Wan X."/>
            <person name="Lee A.J."/>
            <person name="Hou S."/>
            <person name="Donachie S.P."/>
        </authorList>
    </citation>
    <scope>NUCLEOTIDE SEQUENCE [LARGE SCALE GENOMIC DNA]</scope>
    <source>
        <strain evidence="10 11">Y2</strain>
    </source>
</reference>
<dbReference type="InterPro" id="IPR000673">
    <property type="entry name" value="Sig_transdc_resp-reg_Me-estase"/>
</dbReference>
<evidence type="ECO:0000313" key="11">
    <source>
        <dbReference type="Proteomes" id="UP000094329"/>
    </source>
</evidence>
<evidence type="ECO:0000256" key="2">
    <source>
        <dbReference type="ARBA" id="ARBA00022500"/>
    </source>
</evidence>
<feature type="domain" description="Response regulatory" evidence="8">
    <location>
        <begin position="3"/>
        <end position="120"/>
    </location>
</feature>
<dbReference type="InterPro" id="IPR035909">
    <property type="entry name" value="CheB_C"/>
</dbReference>
<evidence type="ECO:0000256" key="5">
    <source>
        <dbReference type="HAMAP-Rule" id="MF_00099"/>
    </source>
</evidence>
<dbReference type="Proteomes" id="UP000094329">
    <property type="component" value="Unassembled WGS sequence"/>
</dbReference>
<keyword evidence="1 5" id="KW-0963">Cytoplasm</keyword>
<dbReference type="PROSITE" id="PS50122">
    <property type="entry name" value="CHEB"/>
    <property type="match status" value="1"/>
</dbReference>
<evidence type="ECO:0000256" key="3">
    <source>
        <dbReference type="ARBA" id="ARBA00022801"/>
    </source>
</evidence>
<evidence type="ECO:0000259" key="8">
    <source>
        <dbReference type="PROSITE" id="PS50110"/>
    </source>
</evidence>
<feature type="active site" evidence="5 6">
    <location>
        <position position="180"/>
    </location>
</feature>
<sequence>MIRIMIVDDSPYSQQCLAKIINSTVGMSVVAQAMTAQTAFEDIIAEQPDAVLLSTEMKAIDSLAFLAELMESTPLPVLILSTLTEKGTSMTLSALELGALDFVTKPAENDHYGWLGIESFLSVKLQSIIKLQVSRRMNHYKKNSFVANQYVGQLSCYEHEQVLQYREQDLAKLVVAIGASTGGIEALKYILSSLPDCYPPIVIVQHIPEQFSPVFVERLNAVSSLSIHKVKDQTVIYPGYVYIAPGDQHMRLVLSGTGQYLCELFDEAKVSGHRPSVDLLFQSVSAVCGSYAIGALLTGMGKDGAEGLLAMKKAGASVLVQDKQSSVIWGMPGEAFAKGCQENVISLEQIPRRLSQLILEKLMTR</sequence>
<dbReference type="Gene3D" id="3.40.50.180">
    <property type="entry name" value="Methylesterase CheB, C-terminal domain"/>
    <property type="match status" value="1"/>
</dbReference>
<feature type="domain" description="CheB-type methylesterase" evidence="9">
    <location>
        <begin position="168"/>
        <end position="361"/>
    </location>
</feature>
<dbReference type="Gene3D" id="3.40.50.2300">
    <property type="match status" value="1"/>
</dbReference>
<accession>A0ABX3A0D3</accession>
<dbReference type="InterPro" id="IPR011006">
    <property type="entry name" value="CheY-like_superfamily"/>
</dbReference>
<evidence type="ECO:0000256" key="4">
    <source>
        <dbReference type="ARBA" id="ARBA00048267"/>
    </source>
</evidence>
<dbReference type="Pfam" id="PF01339">
    <property type="entry name" value="CheB_methylest"/>
    <property type="match status" value="1"/>
</dbReference>
<protein>
    <recommendedName>
        <fullName evidence="5">Protein-glutamate methylesterase/protein-glutamine glutaminase</fullName>
        <ecNumber evidence="5">3.1.1.61</ecNumber>
        <ecNumber evidence="5">3.5.1.44</ecNumber>
    </recommendedName>
</protein>
<comment type="similarity">
    <text evidence="5">Belongs to the CheB family.</text>
</comment>
<dbReference type="PANTHER" id="PTHR42872:SF6">
    <property type="entry name" value="PROTEIN-GLUTAMATE METHYLESTERASE_PROTEIN-GLUTAMINE GLUTAMINASE"/>
    <property type="match status" value="1"/>
</dbReference>
<feature type="active site" evidence="5 6">
    <location>
        <position position="206"/>
    </location>
</feature>
<dbReference type="PROSITE" id="PS50110">
    <property type="entry name" value="RESPONSE_REGULATORY"/>
    <property type="match status" value="1"/>
</dbReference>
<dbReference type="CDD" id="cd17541">
    <property type="entry name" value="REC_CheB-like"/>
    <property type="match status" value="1"/>
</dbReference>
<keyword evidence="2 5" id="KW-0145">Chemotaxis</keyword>
<keyword evidence="11" id="KW-1185">Reference proteome</keyword>
<evidence type="ECO:0000256" key="7">
    <source>
        <dbReference type="PROSITE-ProRule" id="PRU00169"/>
    </source>
</evidence>
<dbReference type="Pfam" id="PF00072">
    <property type="entry name" value="Response_reg"/>
    <property type="match status" value="1"/>
</dbReference>
<comment type="subcellular location">
    <subcellularLocation>
        <location evidence="5">Cytoplasm</location>
    </subcellularLocation>
</comment>
<organism evidence="10 11">
    <name type="scientific">Piscirickettsia litoralis</name>
    <dbReference type="NCBI Taxonomy" id="1891921"/>
    <lineage>
        <taxon>Bacteria</taxon>
        <taxon>Pseudomonadati</taxon>
        <taxon>Pseudomonadota</taxon>
        <taxon>Gammaproteobacteria</taxon>
        <taxon>Thiotrichales</taxon>
        <taxon>Piscirickettsiaceae</taxon>
        <taxon>Piscirickettsia</taxon>
    </lineage>
</organism>
<dbReference type="PANTHER" id="PTHR42872">
    <property type="entry name" value="PROTEIN-GLUTAMATE METHYLESTERASE/PROTEIN-GLUTAMINE GLUTAMINASE"/>
    <property type="match status" value="1"/>
</dbReference>
<comment type="catalytic activity">
    <reaction evidence="5">
        <text>L-glutaminyl-[protein] + H2O = L-glutamyl-[protein] + NH4(+)</text>
        <dbReference type="Rhea" id="RHEA:16441"/>
        <dbReference type="Rhea" id="RHEA-COMP:10207"/>
        <dbReference type="Rhea" id="RHEA-COMP:10208"/>
        <dbReference type="ChEBI" id="CHEBI:15377"/>
        <dbReference type="ChEBI" id="CHEBI:28938"/>
        <dbReference type="ChEBI" id="CHEBI:29973"/>
        <dbReference type="ChEBI" id="CHEBI:30011"/>
        <dbReference type="EC" id="3.5.1.44"/>
    </reaction>
</comment>
<keyword evidence="3 5" id="KW-0378">Hydrolase</keyword>
<evidence type="ECO:0000256" key="6">
    <source>
        <dbReference type="PROSITE-ProRule" id="PRU00050"/>
    </source>
</evidence>
<dbReference type="EC" id="3.5.1.44" evidence="5"/>
<dbReference type="HAMAP" id="MF_00099">
    <property type="entry name" value="CheB_chemtxs"/>
    <property type="match status" value="1"/>
</dbReference>
<dbReference type="InterPro" id="IPR008248">
    <property type="entry name" value="CheB-like"/>
</dbReference>
<comment type="domain">
    <text evidence="5">Contains a C-terminal catalytic domain, and an N-terminal region which modulates catalytic activity.</text>
</comment>
<dbReference type="SUPFAM" id="SSF52172">
    <property type="entry name" value="CheY-like"/>
    <property type="match status" value="1"/>
</dbReference>
<comment type="caution">
    <text evidence="5 7">Lacks conserved residue(s) required for the propagation of feature annotation.</text>
</comment>
<dbReference type="NCBIfam" id="NF001965">
    <property type="entry name" value="PRK00742.1"/>
    <property type="match status" value="1"/>
</dbReference>
<dbReference type="EMBL" id="MDTU01000001">
    <property type="protein sequence ID" value="ODN41722.1"/>
    <property type="molecule type" value="Genomic_DNA"/>
</dbReference>
<proteinExistence type="inferred from homology"/>
<evidence type="ECO:0000313" key="10">
    <source>
        <dbReference type="EMBL" id="ODN41722.1"/>
    </source>
</evidence>
<comment type="function">
    <text evidence="5">Involved in chemotaxis. Part of a chemotaxis signal transduction system that modulates chemotaxis in response to various stimuli. Catalyzes the demethylation of specific methylglutamate residues introduced into the chemoreceptors (methyl-accepting chemotaxis proteins or MCP) by CheR. Also mediates the irreversible deamidation of specific glutamine residues to glutamic acid.</text>
</comment>
<dbReference type="RefSeq" id="WP_069311524.1">
    <property type="nucleotide sequence ID" value="NZ_MDTU01000001.1"/>
</dbReference>
<dbReference type="SUPFAM" id="SSF52738">
    <property type="entry name" value="Methylesterase CheB, C-terminal domain"/>
    <property type="match status" value="1"/>
</dbReference>